<dbReference type="PANTHER" id="PTHR44825:SF1">
    <property type="entry name" value="DNAJ HOMOLOG SUBFAMILY C MEMBER 4"/>
    <property type="match status" value="1"/>
</dbReference>
<evidence type="ECO:0000259" key="1">
    <source>
        <dbReference type="PROSITE" id="PS50076"/>
    </source>
</evidence>
<protein>
    <submittedName>
        <fullName evidence="2">J domain-containing protein</fullName>
    </submittedName>
</protein>
<dbReference type="InterPro" id="IPR001623">
    <property type="entry name" value="DnaJ_domain"/>
</dbReference>
<proteinExistence type="predicted"/>
<evidence type="ECO:0000313" key="3">
    <source>
        <dbReference type="Proteomes" id="UP000640725"/>
    </source>
</evidence>
<dbReference type="Pfam" id="PF00226">
    <property type="entry name" value="DnaJ"/>
    <property type="match status" value="1"/>
</dbReference>
<organism evidence="2 3">
    <name type="scientific">Planktothrix mougeotii LEGE 06226</name>
    <dbReference type="NCBI Taxonomy" id="1828728"/>
    <lineage>
        <taxon>Bacteria</taxon>
        <taxon>Bacillati</taxon>
        <taxon>Cyanobacteriota</taxon>
        <taxon>Cyanophyceae</taxon>
        <taxon>Oscillatoriophycideae</taxon>
        <taxon>Oscillatoriales</taxon>
        <taxon>Microcoleaceae</taxon>
        <taxon>Planktothrix</taxon>
    </lineage>
</organism>
<dbReference type="InterPro" id="IPR036869">
    <property type="entry name" value="J_dom_sf"/>
</dbReference>
<dbReference type="Gene3D" id="1.10.287.110">
    <property type="entry name" value="DnaJ domain"/>
    <property type="match status" value="1"/>
</dbReference>
<reference evidence="2 3" key="1">
    <citation type="submission" date="2020-10" db="EMBL/GenBank/DDBJ databases">
        <authorList>
            <person name="Castelo-Branco R."/>
            <person name="Eusebio N."/>
            <person name="Adriana R."/>
            <person name="Vieira A."/>
            <person name="Brugerolle De Fraissinette N."/>
            <person name="Rezende De Castro R."/>
            <person name="Schneider M.P."/>
            <person name="Vasconcelos V."/>
            <person name="Leao P.N."/>
        </authorList>
    </citation>
    <scope>NUCLEOTIDE SEQUENCE [LARGE SCALE GENOMIC DNA]</scope>
    <source>
        <strain evidence="2 3">LEGE 06226</strain>
    </source>
</reference>
<dbReference type="InterPro" id="IPR052763">
    <property type="entry name" value="DnaJ_C4"/>
</dbReference>
<dbReference type="SMART" id="SM00271">
    <property type="entry name" value="DnaJ"/>
    <property type="match status" value="1"/>
</dbReference>
<dbReference type="RefSeq" id="WP_193868506.1">
    <property type="nucleotide sequence ID" value="NZ_JADEWU010000009.1"/>
</dbReference>
<dbReference type="PANTHER" id="PTHR44825">
    <property type="match status" value="1"/>
</dbReference>
<keyword evidence="3" id="KW-1185">Reference proteome</keyword>
<feature type="domain" description="J" evidence="1">
    <location>
        <begin position="6"/>
        <end position="70"/>
    </location>
</feature>
<dbReference type="SUPFAM" id="SSF46565">
    <property type="entry name" value="Chaperone J-domain"/>
    <property type="match status" value="1"/>
</dbReference>
<comment type="caution">
    <text evidence="2">The sequence shown here is derived from an EMBL/GenBank/DDBJ whole genome shotgun (WGS) entry which is preliminary data.</text>
</comment>
<dbReference type="EMBL" id="JADEWU010000009">
    <property type="protein sequence ID" value="MBE9142881.1"/>
    <property type="molecule type" value="Genomic_DNA"/>
</dbReference>
<dbReference type="Proteomes" id="UP000640725">
    <property type="component" value="Unassembled WGS sequence"/>
</dbReference>
<name>A0ABR9U8U8_9CYAN</name>
<gene>
    <name evidence="2" type="ORF">IQ236_06545</name>
</gene>
<dbReference type="PRINTS" id="PR00625">
    <property type="entry name" value="JDOMAIN"/>
</dbReference>
<evidence type="ECO:0000313" key="2">
    <source>
        <dbReference type="EMBL" id="MBE9142881.1"/>
    </source>
</evidence>
<accession>A0ABR9U8U8</accession>
<sequence length="227" mass="26227">MTTLKNYYSTLQVNPTSTPAEIKQAYRRLAKIFHPDSQTQSADHDQIIQINAAYEVLSDPQKRQSYDRQLGLEVNSYSNGFEPSIYKKQQQKATEADAELNVWINKVYKPINRSINKILKPLKSEVNKLSADPFDDELMEAFQTYIEICRNTLQQAQKLFRSQRNPSPVAGVAAHLYYTLNHLDDGLNELETFTLNYDDSSLHTGQEFFRIASRLRQEAQEEMKKIS</sequence>
<dbReference type="CDD" id="cd06257">
    <property type="entry name" value="DnaJ"/>
    <property type="match status" value="1"/>
</dbReference>
<dbReference type="PROSITE" id="PS50076">
    <property type="entry name" value="DNAJ_2"/>
    <property type="match status" value="1"/>
</dbReference>